<evidence type="ECO:0000256" key="1">
    <source>
        <dbReference type="SAM" id="MobiDB-lite"/>
    </source>
</evidence>
<evidence type="ECO:0000313" key="3">
    <source>
        <dbReference type="Proteomes" id="UP001558613"/>
    </source>
</evidence>
<protein>
    <submittedName>
        <fullName evidence="2">Uncharacterized protein</fullName>
    </submittedName>
</protein>
<name>A0ABR3NHR9_9TELE</name>
<keyword evidence="3" id="KW-1185">Reference proteome</keyword>
<evidence type="ECO:0000313" key="2">
    <source>
        <dbReference type="EMBL" id="KAL1276454.1"/>
    </source>
</evidence>
<feature type="region of interest" description="Disordered" evidence="1">
    <location>
        <begin position="111"/>
        <end position="153"/>
    </location>
</feature>
<feature type="compositionally biased region" description="Basic and acidic residues" evidence="1">
    <location>
        <begin position="133"/>
        <end position="153"/>
    </location>
</feature>
<dbReference type="Proteomes" id="UP001558613">
    <property type="component" value="Unassembled WGS sequence"/>
</dbReference>
<dbReference type="EMBL" id="JAYMGO010000004">
    <property type="protein sequence ID" value="KAL1276454.1"/>
    <property type="molecule type" value="Genomic_DNA"/>
</dbReference>
<organism evidence="2 3">
    <name type="scientific">Cirrhinus molitorella</name>
    <name type="common">mud carp</name>
    <dbReference type="NCBI Taxonomy" id="172907"/>
    <lineage>
        <taxon>Eukaryota</taxon>
        <taxon>Metazoa</taxon>
        <taxon>Chordata</taxon>
        <taxon>Craniata</taxon>
        <taxon>Vertebrata</taxon>
        <taxon>Euteleostomi</taxon>
        <taxon>Actinopterygii</taxon>
        <taxon>Neopterygii</taxon>
        <taxon>Teleostei</taxon>
        <taxon>Ostariophysi</taxon>
        <taxon>Cypriniformes</taxon>
        <taxon>Cyprinidae</taxon>
        <taxon>Labeoninae</taxon>
        <taxon>Labeonini</taxon>
        <taxon>Cirrhinus</taxon>
    </lineage>
</organism>
<reference evidence="2 3" key="1">
    <citation type="submission" date="2023-09" db="EMBL/GenBank/DDBJ databases">
        <authorList>
            <person name="Wang M."/>
        </authorList>
    </citation>
    <scope>NUCLEOTIDE SEQUENCE [LARGE SCALE GENOMIC DNA]</scope>
    <source>
        <strain evidence="2">GT-2023</strain>
        <tissue evidence="2">Liver</tissue>
    </source>
</reference>
<gene>
    <name evidence="2" type="ORF">QQF64_036077</name>
</gene>
<accession>A0ABR3NHR9</accession>
<sequence length="339" mass="37982">MGSTVDSGIPTGLECVEAESFDSVETQKNANKTSRNISKVSAIIRTGSATVRASPSLVQILASRADGRFQHDNGVRIAVLRNRRDGLRGRDAVGSKFAMEMDTEEREFESLLQTETEGKKEKDIKGAVKRKDKNTSELLRHEQDSADLPRRSERPHILTEKMLANQKEECCKKEKRLTTLYEQWKLDACKARQDLKTDISDKQLAEIADSLEDKKNCIMKIFSEIREYVTPAADLRCQIDACEAVTSDIVKIVFERIAAVDGEFDAERERGRLRRLLAHSYARSICGSSASQMSVISQTGSSCTTSKQADAAAELAAKEAEYKMMQMERQQKEKCSRTL</sequence>
<feature type="compositionally biased region" description="Basic and acidic residues" evidence="1">
    <location>
        <begin position="116"/>
        <end position="126"/>
    </location>
</feature>
<proteinExistence type="predicted"/>
<comment type="caution">
    <text evidence="2">The sequence shown here is derived from an EMBL/GenBank/DDBJ whole genome shotgun (WGS) entry which is preliminary data.</text>
</comment>